<keyword evidence="2" id="KW-1185">Reference proteome</keyword>
<name>A0ABP3XMC7_9FIRM</name>
<protein>
    <recommendedName>
        <fullName evidence="3">Replication protein</fullName>
    </recommendedName>
</protein>
<comment type="caution">
    <text evidence="1">The sequence shown here is derived from an EMBL/GenBank/DDBJ whole genome shotgun (WGS) entry which is preliminary data.</text>
</comment>
<dbReference type="EMBL" id="BAAACP010000020">
    <property type="protein sequence ID" value="GAA0865965.1"/>
    <property type="molecule type" value="Genomic_DNA"/>
</dbReference>
<proteinExistence type="predicted"/>
<evidence type="ECO:0000313" key="1">
    <source>
        <dbReference type="EMBL" id="GAA0865965.1"/>
    </source>
</evidence>
<gene>
    <name evidence="1" type="ORF">GCM10008917_25560</name>
</gene>
<evidence type="ECO:0008006" key="3">
    <source>
        <dbReference type="Google" id="ProtNLM"/>
    </source>
</evidence>
<reference evidence="2" key="1">
    <citation type="journal article" date="2019" name="Int. J. Syst. Evol. Microbiol.">
        <title>The Global Catalogue of Microorganisms (GCM) 10K type strain sequencing project: providing services to taxonomists for standard genome sequencing and annotation.</title>
        <authorList>
            <consortium name="The Broad Institute Genomics Platform"/>
            <consortium name="The Broad Institute Genome Sequencing Center for Infectious Disease"/>
            <person name="Wu L."/>
            <person name="Ma J."/>
        </authorList>
    </citation>
    <scope>NUCLEOTIDE SEQUENCE [LARGE SCALE GENOMIC DNA]</scope>
    <source>
        <strain evidence="2">JCM 6486</strain>
    </source>
</reference>
<evidence type="ECO:0000313" key="2">
    <source>
        <dbReference type="Proteomes" id="UP001400965"/>
    </source>
</evidence>
<accession>A0ABP3XMC7</accession>
<dbReference type="Proteomes" id="UP001400965">
    <property type="component" value="Unassembled WGS sequence"/>
</dbReference>
<dbReference type="RefSeq" id="WP_346046638.1">
    <property type="nucleotide sequence ID" value="NZ_BAAACP010000020.1"/>
</dbReference>
<sequence>MTRLKFRRKEKKYTEVYNSIIFNNKNLELTGLYTTIQACIDLEINTQGTDKEFIVSKKNLQHFCGYKDDKFKRVWNELKKAGYLKQYKIKAENGKFIYEYELLDEPNLTTHHSLIVKDDGSIIPNIPQSKINKLKNDSSKIPEVENPPLVPEGENPGSGKTGVYYNNYLNKVCMYVCIAKDNFSLTNKNKEYIESIKEKLELDLFEQIIVDAKNKGKTFRYVVGTINNLLKDNILTLDAYLKAKENYKPKKNKIEKKGSTSTRKTTTAHEINQTYKKYEKEELEKKLKDSQKGKFTEPRKNQFHNFEDSLDQYDSEFFDQFAANVSSNKKTDDWNW</sequence>
<organism evidence="1 2">
    <name type="scientific">Paraclostridium tenue</name>
    <dbReference type="NCBI Taxonomy" id="1737"/>
    <lineage>
        <taxon>Bacteria</taxon>
        <taxon>Bacillati</taxon>
        <taxon>Bacillota</taxon>
        <taxon>Clostridia</taxon>
        <taxon>Peptostreptococcales</taxon>
        <taxon>Peptostreptococcaceae</taxon>
        <taxon>Paraclostridium</taxon>
    </lineage>
</organism>